<evidence type="ECO:0000256" key="1">
    <source>
        <dbReference type="SAM" id="MobiDB-lite"/>
    </source>
</evidence>
<keyword evidence="3" id="KW-1185">Reference proteome</keyword>
<proteinExistence type="predicted"/>
<dbReference type="AlphaFoldDB" id="A0A4U7KUE3"/>
<evidence type="ECO:0000313" key="2">
    <source>
        <dbReference type="EMBL" id="TKY88255.1"/>
    </source>
</evidence>
<gene>
    <name evidence="2" type="ORF">EX895_002965</name>
</gene>
<feature type="region of interest" description="Disordered" evidence="1">
    <location>
        <begin position="111"/>
        <end position="170"/>
    </location>
</feature>
<dbReference type="OrthoDB" id="2556710at2759"/>
<dbReference type="RefSeq" id="XP_029740240.1">
    <property type="nucleotide sequence ID" value="XM_029883563.1"/>
</dbReference>
<sequence length="199" mass="22436">MPFYILMITDIHVYSPLDALLVKDWFAFHYVHASYATAFFFTGEQSAVLDVLLKAQFLMARVRLLDHDEYCACMLRLSRVEGGADEGGNVVHEGSAVRLRDWLTRLHRDDAAQNEDVSDTDWHTTAVQTPPEHDDEDDISIDEDFVSDTDSDDDPQPTDPFKTNSEQQSGMNRTLLDKVCLDLYEELNLPAGSSSGAFI</sequence>
<evidence type="ECO:0000313" key="3">
    <source>
        <dbReference type="Proteomes" id="UP000306050"/>
    </source>
</evidence>
<dbReference type="KEGG" id="sgra:EX895_002965"/>
<dbReference type="Proteomes" id="UP000306050">
    <property type="component" value="Chromosome SGRAM_18"/>
</dbReference>
<dbReference type="GeneID" id="40725860"/>
<name>A0A4U7KUE3_9BASI</name>
<feature type="compositionally biased region" description="Acidic residues" evidence="1">
    <location>
        <begin position="133"/>
        <end position="156"/>
    </location>
</feature>
<accession>A0A4U7KUE3</accession>
<dbReference type="EMBL" id="SRRM01000010">
    <property type="protein sequence ID" value="TKY88255.1"/>
    <property type="molecule type" value="Genomic_DNA"/>
</dbReference>
<organism evidence="2 3">
    <name type="scientific">Sporisorium graminicola</name>
    <dbReference type="NCBI Taxonomy" id="280036"/>
    <lineage>
        <taxon>Eukaryota</taxon>
        <taxon>Fungi</taxon>
        <taxon>Dikarya</taxon>
        <taxon>Basidiomycota</taxon>
        <taxon>Ustilaginomycotina</taxon>
        <taxon>Ustilaginomycetes</taxon>
        <taxon>Ustilaginales</taxon>
        <taxon>Ustilaginaceae</taxon>
        <taxon>Sporisorium</taxon>
    </lineage>
</organism>
<protein>
    <submittedName>
        <fullName evidence="2">Uncharacterized protein</fullName>
    </submittedName>
</protein>
<reference evidence="2 3" key="1">
    <citation type="submission" date="2019-05" db="EMBL/GenBank/DDBJ databases">
        <title>Sporisorium graminicola CBS 10092 draft sequencing and annotation.</title>
        <authorList>
            <person name="Solano-Gonzalez S."/>
            <person name="Caddick M.X."/>
            <person name="Darby A."/>
        </authorList>
    </citation>
    <scope>NUCLEOTIDE SEQUENCE [LARGE SCALE GENOMIC DNA]</scope>
    <source>
        <strain evidence="2 3">CBS 10092</strain>
    </source>
</reference>
<comment type="caution">
    <text evidence="2">The sequence shown here is derived from an EMBL/GenBank/DDBJ whole genome shotgun (WGS) entry which is preliminary data.</text>
</comment>